<dbReference type="PROSITE" id="PS50004">
    <property type="entry name" value="C2"/>
    <property type="match status" value="1"/>
</dbReference>
<dbReference type="AlphaFoldDB" id="A0A9P6MJ24"/>
<dbReference type="PANTHER" id="PTHR47052:SF3">
    <property type="entry name" value="INGRESSION PROTEIN 1"/>
    <property type="match status" value="1"/>
</dbReference>
<evidence type="ECO:0000256" key="1">
    <source>
        <dbReference type="ARBA" id="ARBA00022801"/>
    </source>
</evidence>
<feature type="domain" description="C2" evidence="3">
    <location>
        <begin position="1"/>
        <end position="117"/>
    </location>
</feature>
<dbReference type="Proteomes" id="UP000749646">
    <property type="component" value="Unassembled WGS sequence"/>
</dbReference>
<comment type="caution">
    <text evidence="4">The sequence shown here is derived from an EMBL/GenBank/DDBJ whole genome shotgun (WGS) entry which is preliminary data.</text>
</comment>
<keyword evidence="5" id="KW-1185">Reference proteome</keyword>
<name>A0A9P6MJ24_9FUNG</name>
<dbReference type="Gene3D" id="2.60.40.150">
    <property type="entry name" value="C2 domain"/>
    <property type="match status" value="1"/>
</dbReference>
<dbReference type="InterPro" id="IPR003610">
    <property type="entry name" value="CBM5/12"/>
</dbReference>
<dbReference type="InterPro" id="IPR036573">
    <property type="entry name" value="CBM_sf_5/12"/>
</dbReference>
<dbReference type="SMART" id="SM00239">
    <property type="entry name" value="C2"/>
    <property type="match status" value="1"/>
</dbReference>
<dbReference type="SUPFAM" id="SSF49562">
    <property type="entry name" value="C2 domain (Calcium/lipid-binding domain, CaLB)"/>
    <property type="match status" value="1"/>
</dbReference>
<dbReference type="CDD" id="cd12214">
    <property type="entry name" value="ChiA1_BD"/>
    <property type="match status" value="1"/>
</dbReference>
<dbReference type="SUPFAM" id="SSF51055">
    <property type="entry name" value="Carbohydrate binding domain"/>
    <property type="match status" value="1"/>
</dbReference>
<dbReference type="GO" id="GO:0005576">
    <property type="term" value="C:extracellular region"/>
    <property type="evidence" value="ECO:0007669"/>
    <property type="project" value="InterPro"/>
</dbReference>
<dbReference type="InterPro" id="IPR052981">
    <property type="entry name" value="Ingression_C2_domain"/>
</dbReference>
<dbReference type="PANTHER" id="PTHR47052">
    <property type="entry name" value="CONSERVED SERINE PROLINE-RICH PROTEIN (AFU_ORTHOLOGUE AFUA_2G01790)"/>
    <property type="match status" value="1"/>
</dbReference>
<gene>
    <name evidence="4" type="ORF">BGZ65_001964</name>
</gene>
<dbReference type="OrthoDB" id="270970at2759"/>
<reference evidence="4" key="1">
    <citation type="journal article" date="2020" name="Fungal Divers.">
        <title>Resolving the Mortierellaceae phylogeny through synthesis of multi-gene phylogenetics and phylogenomics.</title>
        <authorList>
            <person name="Vandepol N."/>
            <person name="Liber J."/>
            <person name="Desiro A."/>
            <person name="Na H."/>
            <person name="Kennedy M."/>
            <person name="Barry K."/>
            <person name="Grigoriev I.V."/>
            <person name="Miller A.N."/>
            <person name="O'Donnell K."/>
            <person name="Stajich J.E."/>
            <person name="Bonito G."/>
        </authorList>
    </citation>
    <scope>NUCLEOTIDE SEQUENCE</scope>
    <source>
        <strain evidence="4">MES-2147</strain>
    </source>
</reference>
<feature type="compositionally biased region" description="Basic and acidic residues" evidence="2">
    <location>
        <begin position="209"/>
        <end position="246"/>
    </location>
</feature>
<dbReference type="GO" id="GO:0004553">
    <property type="term" value="F:hydrolase activity, hydrolyzing O-glycosyl compounds"/>
    <property type="evidence" value="ECO:0007669"/>
    <property type="project" value="InterPro"/>
</dbReference>
<dbReference type="GO" id="GO:0030246">
    <property type="term" value="F:carbohydrate binding"/>
    <property type="evidence" value="ECO:0007669"/>
    <property type="project" value="InterPro"/>
</dbReference>
<dbReference type="Gene3D" id="2.10.10.20">
    <property type="entry name" value="Carbohydrate-binding module superfamily 5/12"/>
    <property type="match status" value="1"/>
</dbReference>
<dbReference type="GO" id="GO:0005975">
    <property type="term" value="P:carbohydrate metabolic process"/>
    <property type="evidence" value="ECO:0007669"/>
    <property type="project" value="InterPro"/>
</dbReference>
<evidence type="ECO:0000313" key="5">
    <source>
        <dbReference type="Proteomes" id="UP000749646"/>
    </source>
</evidence>
<dbReference type="InterPro" id="IPR000008">
    <property type="entry name" value="C2_dom"/>
</dbReference>
<protein>
    <recommendedName>
        <fullName evidence="3">C2 domain-containing protein</fullName>
    </recommendedName>
</protein>
<dbReference type="CDD" id="cd00030">
    <property type="entry name" value="C2"/>
    <property type="match status" value="1"/>
</dbReference>
<evidence type="ECO:0000313" key="4">
    <source>
        <dbReference type="EMBL" id="KAG0003155.1"/>
    </source>
</evidence>
<dbReference type="EMBL" id="JAAAHW010000374">
    <property type="protein sequence ID" value="KAG0003155.1"/>
    <property type="molecule type" value="Genomic_DNA"/>
</dbReference>
<dbReference type="InterPro" id="IPR035892">
    <property type="entry name" value="C2_domain_sf"/>
</dbReference>
<sequence>MSFTNNMMTSQQPQGATLTITAHSANLLKDVETFGKQDPYFRFTLDISDPKSFQKTFVHKNAGKTPVWNQTFTVPLNGEPELYIEIMDDETTADAVIAFAAIPIHQVTQQPGSTMNGVFDVYTAEGKPNGDINLTLQVLNMSGMNYSMAQPSSHRLKGQSHITVAHQKRIKSIKNKETISDAGMAVAGGLLALGAGLLTNKFVNDEKKKEEARQEAERQQHVEHERFEKERKRLEEERAAFERQQQEAEEEEERRRRQQQQESQSHHHHHHQHQEHDDHSHGGHVREWDPVGNHAAGGKVMYHGRLYICLQGHQSNPTWTPTDAHSLWRAD</sequence>
<feature type="region of interest" description="Disordered" evidence="2">
    <location>
        <begin position="209"/>
        <end position="292"/>
    </location>
</feature>
<evidence type="ECO:0000259" key="3">
    <source>
        <dbReference type="PROSITE" id="PS50004"/>
    </source>
</evidence>
<organism evidence="4 5">
    <name type="scientific">Modicella reniformis</name>
    <dbReference type="NCBI Taxonomy" id="1440133"/>
    <lineage>
        <taxon>Eukaryota</taxon>
        <taxon>Fungi</taxon>
        <taxon>Fungi incertae sedis</taxon>
        <taxon>Mucoromycota</taxon>
        <taxon>Mortierellomycotina</taxon>
        <taxon>Mortierellomycetes</taxon>
        <taxon>Mortierellales</taxon>
        <taxon>Mortierellaceae</taxon>
        <taxon>Modicella</taxon>
    </lineage>
</organism>
<dbReference type="Pfam" id="PF00168">
    <property type="entry name" value="C2"/>
    <property type="match status" value="1"/>
</dbReference>
<accession>A0A9P6MJ24</accession>
<evidence type="ECO:0000256" key="2">
    <source>
        <dbReference type="SAM" id="MobiDB-lite"/>
    </source>
</evidence>
<proteinExistence type="predicted"/>
<feature type="compositionally biased region" description="Basic and acidic residues" evidence="2">
    <location>
        <begin position="274"/>
        <end position="289"/>
    </location>
</feature>
<keyword evidence="1" id="KW-0378">Hydrolase</keyword>
<dbReference type="Pfam" id="PF02839">
    <property type="entry name" value="CBM_5_12"/>
    <property type="match status" value="1"/>
</dbReference>